<sequence length="134" mass="14562">MIKRKMAAASVLSVLCISMVVGVGVHVNNSIKPDLIIPKREEIIKEGYPKNEEGQTYGIGGVIYGDPELLLAIGEDDVQGYVKSTDLVGDLPESPEEALELNKIKSFRIPMYLQDGKTVIGEFVVGSPADEEEN</sequence>
<keyword evidence="1" id="KW-0732">Signal</keyword>
<feature type="signal peptide" evidence="1">
    <location>
        <begin position="1"/>
        <end position="22"/>
    </location>
</feature>
<evidence type="ECO:0000313" key="2">
    <source>
        <dbReference type="EMBL" id="GAA6500677.1"/>
    </source>
</evidence>
<evidence type="ECO:0000313" key="3">
    <source>
        <dbReference type="Proteomes" id="UP001600941"/>
    </source>
</evidence>
<accession>A0ABQ0BWA8</accession>
<organism evidence="2 3">
    <name type="scientific">Blautia parvula</name>
    <dbReference type="NCBI Taxonomy" id="2877527"/>
    <lineage>
        <taxon>Bacteria</taxon>
        <taxon>Bacillati</taxon>
        <taxon>Bacillota</taxon>
        <taxon>Clostridia</taxon>
        <taxon>Lachnospirales</taxon>
        <taxon>Lachnospiraceae</taxon>
        <taxon>Blautia</taxon>
    </lineage>
</organism>
<evidence type="ECO:0000256" key="1">
    <source>
        <dbReference type="SAM" id="SignalP"/>
    </source>
</evidence>
<dbReference type="RefSeq" id="WP_054351173.1">
    <property type="nucleotide sequence ID" value="NZ_AP031413.1"/>
</dbReference>
<dbReference type="Proteomes" id="UP001600941">
    <property type="component" value="Unassembled WGS sequence"/>
</dbReference>
<proteinExistence type="predicted"/>
<dbReference type="EMBL" id="BAABZQ010000001">
    <property type="protein sequence ID" value="GAA6500677.1"/>
    <property type="molecule type" value="Genomic_DNA"/>
</dbReference>
<name>A0ABQ0BWA8_9FIRM</name>
<comment type="caution">
    <text evidence="2">The sequence shown here is derived from an EMBL/GenBank/DDBJ whole genome shotgun (WGS) entry which is preliminary data.</text>
</comment>
<keyword evidence="3" id="KW-1185">Reference proteome</keyword>
<protein>
    <submittedName>
        <fullName evidence="2">Uncharacterized protein</fullName>
    </submittedName>
</protein>
<reference evidence="2 3" key="1">
    <citation type="submission" date="2024-04" db="EMBL/GenBank/DDBJ databases">
        <title>Defined microbial consortia suppress multidrug-resistant proinflammatory Enterobacteriaceae via ecological control.</title>
        <authorList>
            <person name="Furuichi M."/>
            <person name="Kawaguchi T."/>
            <person name="Pust M."/>
            <person name="Yasuma K."/>
            <person name="Plichta D."/>
            <person name="Hasegawa N."/>
            <person name="Ohya T."/>
            <person name="Bhattarai S."/>
            <person name="Sasajima S."/>
            <person name="Aoto Y."/>
            <person name="Tuganbaev T."/>
            <person name="Yaginuma M."/>
            <person name="Ueda M."/>
            <person name="Okahashi N."/>
            <person name="Amafuji K."/>
            <person name="Kiridooshi Y."/>
            <person name="Sugita K."/>
            <person name="Strazar M."/>
            <person name="Skelly A."/>
            <person name="Suda W."/>
            <person name="Hattori M."/>
            <person name="Nakamoto N."/>
            <person name="Caballero S."/>
            <person name="Norman J."/>
            <person name="Olle B."/>
            <person name="Tanoue T."/>
            <person name="Arita M."/>
            <person name="Bucci V."/>
            <person name="Atarashi K."/>
            <person name="Xavier R."/>
            <person name="Honda K."/>
        </authorList>
    </citation>
    <scope>NUCLEOTIDE SEQUENCE [LARGE SCALE GENOMIC DNA]</scope>
    <source>
        <strain evidence="3">k34-0107-D12</strain>
    </source>
</reference>
<feature type="chain" id="PRO_5045552742" evidence="1">
    <location>
        <begin position="23"/>
        <end position="134"/>
    </location>
</feature>
<gene>
    <name evidence="2" type="ORF">K340107D12_34930</name>
</gene>